<organism evidence="2">
    <name type="scientific">marine sediment metagenome</name>
    <dbReference type="NCBI Taxonomy" id="412755"/>
    <lineage>
        <taxon>unclassified sequences</taxon>
        <taxon>metagenomes</taxon>
        <taxon>ecological metagenomes</taxon>
    </lineage>
</organism>
<dbReference type="EMBL" id="BARS01007594">
    <property type="protein sequence ID" value="GAF67597.1"/>
    <property type="molecule type" value="Genomic_DNA"/>
</dbReference>
<reference evidence="2" key="1">
    <citation type="journal article" date="2014" name="Front. Microbiol.">
        <title>High frequency of phylogenetically diverse reductive dehalogenase-homologous genes in deep subseafloor sedimentary metagenomes.</title>
        <authorList>
            <person name="Kawai M."/>
            <person name="Futagami T."/>
            <person name="Toyoda A."/>
            <person name="Takaki Y."/>
            <person name="Nishi S."/>
            <person name="Hori S."/>
            <person name="Arai W."/>
            <person name="Tsubouchi T."/>
            <person name="Morono Y."/>
            <person name="Uchiyama I."/>
            <person name="Ito T."/>
            <person name="Fujiyama A."/>
            <person name="Inagaki F."/>
            <person name="Takami H."/>
        </authorList>
    </citation>
    <scope>NUCLEOTIDE SEQUENCE</scope>
    <source>
        <strain evidence="2">Expedition CK06-06</strain>
    </source>
</reference>
<dbReference type="InterPro" id="IPR021122">
    <property type="entry name" value="RNA_ligase_dom_REL/Rnl2"/>
</dbReference>
<protein>
    <recommendedName>
        <fullName evidence="1">RNA ligase domain-containing protein</fullName>
    </recommendedName>
</protein>
<name>X0RV34_9ZZZZ</name>
<comment type="caution">
    <text evidence="2">The sequence shown here is derived from an EMBL/GenBank/DDBJ whole genome shotgun (WGS) entry which is preliminary data.</text>
</comment>
<feature type="domain" description="RNA ligase" evidence="1">
    <location>
        <begin position="20"/>
        <end position="183"/>
    </location>
</feature>
<dbReference type="Pfam" id="PF09414">
    <property type="entry name" value="RNA_ligase"/>
    <property type="match status" value="1"/>
</dbReference>
<proteinExistence type="predicted"/>
<dbReference type="SUPFAM" id="SSF56091">
    <property type="entry name" value="DNA ligase/mRNA capping enzyme, catalytic domain"/>
    <property type="match status" value="1"/>
</dbReference>
<feature type="non-terminal residue" evidence="2">
    <location>
        <position position="226"/>
    </location>
</feature>
<dbReference type="AlphaFoldDB" id="X0RV34"/>
<accession>X0RV34</accession>
<gene>
    <name evidence="2" type="ORF">S01H1_14583</name>
</gene>
<sequence>MAYLHIANLYKEQEILLYKECYALEKIHGTSANISWSNDTVHLFSGGAKYESFAILFDKDYLNCMFNKLQLDKVKIYGEAYGGKQQGMRKTYGDTLKFIAFEVKVGTCWLAVPQAEDFCKNFILEFVHYVKIPTTIEAIDAEMNAPSVQAKRNGILEDMPREGVVLRTLIETTKNNGERIIAKHKHPDFRETKTKREVTDPLKLQTITQAKLIAEEWVTEMRLSHV</sequence>
<dbReference type="Gene3D" id="3.30.470.30">
    <property type="entry name" value="DNA ligase/mRNA capping enzyme"/>
    <property type="match status" value="1"/>
</dbReference>
<evidence type="ECO:0000259" key="1">
    <source>
        <dbReference type="Pfam" id="PF09414"/>
    </source>
</evidence>
<evidence type="ECO:0000313" key="2">
    <source>
        <dbReference type="EMBL" id="GAF67597.1"/>
    </source>
</evidence>